<organism evidence="1 2">
    <name type="scientific">Pseudoalteromonas denitrificans DSM 6059</name>
    <dbReference type="NCBI Taxonomy" id="1123010"/>
    <lineage>
        <taxon>Bacteria</taxon>
        <taxon>Pseudomonadati</taxon>
        <taxon>Pseudomonadota</taxon>
        <taxon>Gammaproteobacteria</taxon>
        <taxon>Alteromonadales</taxon>
        <taxon>Pseudoalteromonadaceae</taxon>
        <taxon>Pseudoalteromonas</taxon>
    </lineage>
</organism>
<reference evidence="1 2" key="1">
    <citation type="submission" date="2016-10" db="EMBL/GenBank/DDBJ databases">
        <authorList>
            <person name="de Groot N.N."/>
        </authorList>
    </citation>
    <scope>NUCLEOTIDE SEQUENCE [LARGE SCALE GENOMIC DNA]</scope>
    <source>
        <strain evidence="1 2">DSM 6059</strain>
    </source>
</reference>
<dbReference type="STRING" id="1123010.SAMN02745724_00370"/>
<dbReference type="SUPFAM" id="SSF53756">
    <property type="entry name" value="UDP-Glycosyltransferase/glycogen phosphorylase"/>
    <property type="match status" value="1"/>
</dbReference>
<sequence>MRFIVFGEDWAAHPSSTQHLIKEISQEHEVSWVNSVGMRTPKFSFKDIKRVFNKFISLFSMRKKSEFLNEFTVYNAKILPWHQFSWVNILNKQQIKKTIPLLNTSIDDDPIIYWISVPTAISMIDIREQDKVIYYCGDDFSGLDGVDYNLVAPFEKELINRADIIYVVSDALKQKMPHNKTFLLRHGVDFKLFNMPANINEGLQKQRPTLGFYGSISNWVDLDLLKQLVKARPEYDLLLIGKSKVDLNELLALKNVKHIEAINHNQLPHFSQHWQVALLPFVDNAQIRACDPLKLKEYLASGAPIVSTSFPAVDKYKETVLIANDVQGFIERVDWAVNLSISSGLMWRQNSSNQVKQESWQQKSHYVLNQLKSVL</sequence>
<evidence type="ECO:0000313" key="2">
    <source>
        <dbReference type="Proteomes" id="UP000198862"/>
    </source>
</evidence>
<protein>
    <submittedName>
        <fullName evidence="1">Glycosyltransferase involved in cell wall bisynthesis</fullName>
    </submittedName>
</protein>
<accession>A0A1I1ENN5</accession>
<gene>
    <name evidence="1" type="ORF">SAMN02745724_00370</name>
</gene>
<dbReference type="Gene3D" id="3.40.50.11010">
    <property type="match status" value="1"/>
</dbReference>
<name>A0A1I1ENN5_9GAMM</name>
<dbReference type="GO" id="GO:0016740">
    <property type="term" value="F:transferase activity"/>
    <property type="evidence" value="ECO:0007669"/>
    <property type="project" value="UniProtKB-KW"/>
</dbReference>
<dbReference type="Gene3D" id="3.40.50.2000">
    <property type="entry name" value="Glycogen Phosphorylase B"/>
    <property type="match status" value="1"/>
</dbReference>
<evidence type="ECO:0000313" key="1">
    <source>
        <dbReference type="EMBL" id="SFB88789.1"/>
    </source>
</evidence>
<dbReference type="AlphaFoldDB" id="A0A1I1ENN5"/>
<dbReference type="RefSeq" id="WP_091979306.1">
    <property type="nucleotide sequence ID" value="NZ_FOLO01000002.1"/>
</dbReference>
<dbReference type="Proteomes" id="UP000198862">
    <property type="component" value="Unassembled WGS sequence"/>
</dbReference>
<dbReference type="Pfam" id="PF13692">
    <property type="entry name" value="Glyco_trans_1_4"/>
    <property type="match status" value="1"/>
</dbReference>
<dbReference type="OrthoDB" id="9769600at2"/>
<proteinExistence type="predicted"/>
<keyword evidence="1" id="KW-0808">Transferase</keyword>
<keyword evidence="2" id="KW-1185">Reference proteome</keyword>
<dbReference type="EMBL" id="FOLO01000002">
    <property type="protein sequence ID" value="SFB88789.1"/>
    <property type="molecule type" value="Genomic_DNA"/>
</dbReference>